<feature type="non-terminal residue" evidence="2">
    <location>
        <position position="1394"/>
    </location>
</feature>
<comment type="caution">
    <text evidence="2">The sequence shown here is derived from an EMBL/GenBank/DDBJ whole genome shotgun (WGS) entry which is preliminary data.</text>
</comment>
<feature type="compositionally biased region" description="Basic and acidic residues" evidence="1">
    <location>
        <begin position="861"/>
        <end position="876"/>
    </location>
</feature>
<dbReference type="Proteomes" id="UP000824469">
    <property type="component" value="Unassembled WGS sequence"/>
</dbReference>
<feature type="region of interest" description="Disordered" evidence="1">
    <location>
        <begin position="861"/>
        <end position="889"/>
    </location>
</feature>
<feature type="region of interest" description="Disordered" evidence="1">
    <location>
        <begin position="1288"/>
        <end position="1322"/>
    </location>
</feature>
<evidence type="ECO:0000313" key="2">
    <source>
        <dbReference type="EMBL" id="KAH9331731.1"/>
    </source>
</evidence>
<feature type="compositionally biased region" description="Low complexity" evidence="1">
    <location>
        <begin position="133"/>
        <end position="144"/>
    </location>
</feature>
<feature type="compositionally biased region" description="Low complexity" evidence="1">
    <location>
        <begin position="528"/>
        <end position="537"/>
    </location>
</feature>
<accession>A0AA38LPL6</accession>
<evidence type="ECO:0000256" key="1">
    <source>
        <dbReference type="SAM" id="MobiDB-lite"/>
    </source>
</evidence>
<feature type="region of interest" description="Disordered" evidence="1">
    <location>
        <begin position="249"/>
        <end position="270"/>
    </location>
</feature>
<dbReference type="PANTHER" id="PTHR31434">
    <property type="entry name" value="S PHASE CYCLIN A-ASSOCIATED PROTEIN IN THE ENDOPLASMIC RETICULUM"/>
    <property type="match status" value="1"/>
</dbReference>
<sequence>VRRMASSPRRAEILSSSLEAFKKIQEESTSKNAARQGKRRDAAYPTLALSRRENLPGKSPAAGRDLMLTSKEVGAKLKGKQINNSESGNRGSMGERKHAEMIKSAKETSLEARMVQKNAQFTSPQLAGKREGNTSTSNASSSCSKIDFSRSVSEVDPGSIRRLKLPLSENRADKSNKAMDPFRRQSTTVDREDRKPLLTRTSLDAWKEKRNWEDILASPLRSSSRTAHSPIVSRKSTERVRVLHDKLMSPERRRKSPLDMKKEADEKHARATRIRRELENERTQRLQRVSEKLNRVTEWQAGRNSKLREGMYARQQRGESRHEAYLAQIARRASDESNKVSEVRFITSLNEENKKLSLRQKLQDSELRRAERLQNIKIKQKEDIAREEAVLERRKLLEAEKLQRLTETQRKKEEAQARREEERKAASAAREAKAVEQVRKKEVRAKVQREEAELQAQKLAERLSESELRRKVYLEQIREKAAMDFREQASPSSRRPSSRDGQPRSAMNQASEGYSTNAGTGLASFTPSSLSSNLQQQSLKKRVKRIRQRLMALKYEFVEPPSGTESTGLGTIAVAGASRSKIGRWLQDLQRLQQARKAGATSTGLIIGEMIKYLEGKEGELHAARQSGLLDFIASALPASHTSKPEACHTTISLLRIMKVVLALAANCSYFLARNLLPPLIPMLSTALENYCTIAASNNSYAGVSGNTISTSTDKISDEKLETIGEVLEGLLWSIAAIMDHTCSDECQLQMKDDLAELIVACKVIHRLRDLFSLFDRPQIEGAPFPAPVLLGLNLLRILTCPRGNISSEGWEAWSAPIVMVPAMEKFEPADYEGNLATVRDSFFEKEVEYHPLEQIAKEETKKSDLSSIKKEEAKTELPGSEGNEGLGNAVCEDVESTKQLEPIGLIMANSSLEGAATGEWKKSCSSQKKHGGNSVEETAIEPNYTQSTKGDDQRILVGNRSEKAEGTITNRSIAFLVSVIAETGLVGLPSLLTAVLLQANPRANYEQATYMLPANFEEVATGVLKIMNNLARLNLTLVQSMLARPDLQMEFFHLMSFLLSHCTCKWKTATDQVALLLFETLLLLGYFALLHLGNQAVLRWGKSPTILHKICDLPFAFFSDPQLTPVLVGTLLAVCYGCEQNRDVVQQELSMDMLLVLLKSSKQDLHASADSMQMIVPRVGIQLDVQSNSISYQSGTMDVIAEESEEEMQKILEKDSVLNSQEVSRNPPGDSLVVDIPSLSQQQPSGRPSKANLVSDHANNIKRSNRIVSKSVSQGESSLKESIFTRTSNSGKAVRGKPVSTSKEISTNQAKGSKVSNPDGIQRASTSFSLKRSGSAVFPDLKTNSPIGMHSHGLKLTKESQENPLLSAAFMLHNRFPVNLIDRAQEFFAAGLD</sequence>
<feature type="region of interest" description="Disordered" evidence="1">
    <location>
        <begin position="407"/>
        <end position="451"/>
    </location>
</feature>
<reference evidence="2 3" key="1">
    <citation type="journal article" date="2021" name="Nat. Plants">
        <title>The Taxus genome provides insights into paclitaxel biosynthesis.</title>
        <authorList>
            <person name="Xiong X."/>
            <person name="Gou J."/>
            <person name="Liao Q."/>
            <person name="Li Y."/>
            <person name="Zhou Q."/>
            <person name="Bi G."/>
            <person name="Li C."/>
            <person name="Du R."/>
            <person name="Wang X."/>
            <person name="Sun T."/>
            <person name="Guo L."/>
            <person name="Liang H."/>
            <person name="Lu P."/>
            <person name="Wu Y."/>
            <person name="Zhang Z."/>
            <person name="Ro D.K."/>
            <person name="Shang Y."/>
            <person name="Huang S."/>
            <person name="Yan J."/>
        </authorList>
    </citation>
    <scope>NUCLEOTIDE SEQUENCE [LARGE SCALE GENOMIC DNA]</scope>
    <source>
        <strain evidence="2">Ta-2019</strain>
    </source>
</reference>
<keyword evidence="3" id="KW-1185">Reference proteome</keyword>
<feature type="compositionally biased region" description="Basic and acidic residues" evidence="1">
    <location>
        <begin position="170"/>
        <end position="190"/>
    </location>
</feature>
<feature type="compositionally biased region" description="Basic and acidic residues" evidence="1">
    <location>
        <begin position="93"/>
        <end position="110"/>
    </location>
</feature>
<dbReference type="PANTHER" id="PTHR31434:SF2">
    <property type="entry name" value="S PHASE CYCLIN A-ASSOCIATED PROTEIN IN THE ENDOPLASMIC RETICULUM"/>
    <property type="match status" value="1"/>
</dbReference>
<protein>
    <recommendedName>
        <fullName evidence="4">S phase cyclin A-associated protein in the endoplasmic reticulum N-terminal domain-containing protein</fullName>
    </recommendedName>
</protein>
<organism evidence="2 3">
    <name type="scientific">Taxus chinensis</name>
    <name type="common">Chinese yew</name>
    <name type="synonym">Taxus wallichiana var. chinensis</name>
    <dbReference type="NCBI Taxonomy" id="29808"/>
    <lineage>
        <taxon>Eukaryota</taxon>
        <taxon>Viridiplantae</taxon>
        <taxon>Streptophyta</taxon>
        <taxon>Embryophyta</taxon>
        <taxon>Tracheophyta</taxon>
        <taxon>Spermatophyta</taxon>
        <taxon>Pinopsida</taxon>
        <taxon>Pinidae</taxon>
        <taxon>Conifers II</taxon>
        <taxon>Cupressales</taxon>
        <taxon>Taxaceae</taxon>
        <taxon>Taxus</taxon>
    </lineage>
</organism>
<feature type="region of interest" description="Disordered" evidence="1">
    <location>
        <begin position="25"/>
        <end position="190"/>
    </location>
</feature>
<feature type="compositionally biased region" description="Polar residues" evidence="1">
    <location>
        <begin position="1300"/>
        <end position="1317"/>
    </location>
</feature>
<proteinExistence type="predicted"/>
<evidence type="ECO:0000313" key="3">
    <source>
        <dbReference type="Proteomes" id="UP000824469"/>
    </source>
</evidence>
<feature type="compositionally biased region" description="Polar residues" evidence="1">
    <location>
        <begin position="506"/>
        <end position="527"/>
    </location>
</feature>
<feature type="compositionally biased region" description="Polar residues" evidence="1">
    <location>
        <begin position="81"/>
        <end position="90"/>
    </location>
</feature>
<dbReference type="OMA" id="QSWVGGF"/>
<gene>
    <name evidence="2" type="ORF">KI387_003839</name>
</gene>
<dbReference type="EMBL" id="JAHRHJ020000001">
    <property type="protein sequence ID" value="KAH9331731.1"/>
    <property type="molecule type" value="Genomic_DNA"/>
</dbReference>
<feature type="region of interest" description="Disordered" evidence="1">
    <location>
        <begin position="483"/>
        <end position="537"/>
    </location>
</feature>
<evidence type="ECO:0008006" key="4">
    <source>
        <dbReference type="Google" id="ProtNLM"/>
    </source>
</evidence>
<name>A0AA38LPL6_TAXCH</name>